<organism evidence="2 3">
    <name type="scientific">Phormidium nigroviride PCC 7112</name>
    <dbReference type="NCBI Taxonomy" id="179408"/>
    <lineage>
        <taxon>Bacteria</taxon>
        <taxon>Bacillati</taxon>
        <taxon>Cyanobacteriota</taxon>
        <taxon>Cyanophyceae</taxon>
        <taxon>Oscillatoriophycideae</taxon>
        <taxon>Oscillatoriales</taxon>
        <taxon>Oscillatoriaceae</taxon>
        <taxon>Phormidium</taxon>
    </lineage>
</organism>
<dbReference type="KEGG" id="oni:Osc7112_1954"/>
<dbReference type="PROSITE" id="PS51677">
    <property type="entry name" value="NODB"/>
    <property type="match status" value="1"/>
</dbReference>
<dbReference type="InterPro" id="IPR011330">
    <property type="entry name" value="Glyco_hydro/deAcase_b/a-brl"/>
</dbReference>
<dbReference type="eggNOG" id="COG0726">
    <property type="taxonomic scope" value="Bacteria"/>
</dbReference>
<accession>K9VG18</accession>
<dbReference type="Pfam" id="PF01522">
    <property type="entry name" value="Polysacc_deac_1"/>
    <property type="match status" value="1"/>
</dbReference>
<protein>
    <submittedName>
        <fullName evidence="2">Polysaccharide deacetylase</fullName>
    </submittedName>
</protein>
<proteinExistence type="predicted"/>
<evidence type="ECO:0000313" key="2">
    <source>
        <dbReference type="EMBL" id="AFZ06432.1"/>
    </source>
</evidence>
<dbReference type="PATRIC" id="fig|179408.3.peg.2378"/>
<dbReference type="Gene3D" id="3.20.20.370">
    <property type="entry name" value="Glycoside hydrolase/deacetylase"/>
    <property type="match status" value="1"/>
</dbReference>
<dbReference type="RefSeq" id="WP_015175743.1">
    <property type="nucleotide sequence ID" value="NC_019729.1"/>
</dbReference>
<dbReference type="AlphaFoldDB" id="K9VG18"/>
<dbReference type="InterPro" id="IPR050248">
    <property type="entry name" value="Polysacc_deacetylase_ArnD"/>
</dbReference>
<feature type="domain" description="NodB homology" evidence="1">
    <location>
        <begin position="44"/>
        <end position="226"/>
    </location>
</feature>
<reference evidence="2 3" key="1">
    <citation type="submission" date="2012-05" db="EMBL/GenBank/DDBJ databases">
        <title>Finished chromosome of genome of Oscillatoria sp. PCC 7112.</title>
        <authorList>
            <consortium name="US DOE Joint Genome Institute"/>
            <person name="Gugger M."/>
            <person name="Coursin T."/>
            <person name="Rippka R."/>
            <person name="Tandeau De Marsac N."/>
            <person name="Huntemann M."/>
            <person name="Wei C.-L."/>
            <person name="Han J."/>
            <person name="Detter J.C."/>
            <person name="Han C."/>
            <person name="Tapia R."/>
            <person name="Davenport K."/>
            <person name="Daligault H."/>
            <person name="Erkkila T."/>
            <person name="Gu W."/>
            <person name="Munk A.C.C."/>
            <person name="Teshima H."/>
            <person name="Xu Y."/>
            <person name="Chain P."/>
            <person name="Chen A."/>
            <person name="Krypides N."/>
            <person name="Mavromatis K."/>
            <person name="Markowitz V."/>
            <person name="Szeto E."/>
            <person name="Ivanova N."/>
            <person name="Mikhailova N."/>
            <person name="Ovchinnikova G."/>
            <person name="Pagani I."/>
            <person name="Pati A."/>
            <person name="Goodwin L."/>
            <person name="Peters L."/>
            <person name="Pitluck S."/>
            <person name="Woyke T."/>
            <person name="Kerfeld C."/>
        </authorList>
    </citation>
    <scope>NUCLEOTIDE SEQUENCE [LARGE SCALE GENOMIC DNA]</scope>
    <source>
        <strain evidence="2 3">PCC 7112</strain>
    </source>
</reference>
<gene>
    <name evidence="2" type="ORF">Osc7112_1954</name>
</gene>
<dbReference type="GO" id="GO:0005975">
    <property type="term" value="P:carbohydrate metabolic process"/>
    <property type="evidence" value="ECO:0007669"/>
    <property type="project" value="InterPro"/>
</dbReference>
<dbReference type="SUPFAM" id="SSF88713">
    <property type="entry name" value="Glycoside hydrolase/deacetylase"/>
    <property type="match status" value="1"/>
</dbReference>
<sequence precursor="true">MRIGKKLQKFLLVTIALFFAASLLIKVTKFHNFFGFNRADTEAKVVALTYDDGPYPPYTNQLLDILDRYQVKATFFEIGRNIEKHPEIVKMIVARGDELANHSYSHKDMMFKPREVLLSEIEKTDKLLQELGVKQDSISFRPPWGRRFVVLSYLVSQMHKKLIMWDVDSQDYEKTHTVEDIANRVIENVRSGSIVVMHDGGGDRSKTVAATEMIVKALQSKGYEFKTVSELLK</sequence>
<evidence type="ECO:0000259" key="1">
    <source>
        <dbReference type="PROSITE" id="PS51677"/>
    </source>
</evidence>
<dbReference type="OrthoDB" id="9806342at2"/>
<dbReference type="EMBL" id="CP003614">
    <property type="protein sequence ID" value="AFZ06432.1"/>
    <property type="molecule type" value="Genomic_DNA"/>
</dbReference>
<dbReference type="PANTHER" id="PTHR10587">
    <property type="entry name" value="GLYCOSYL TRANSFERASE-RELATED"/>
    <property type="match status" value="1"/>
</dbReference>
<evidence type="ECO:0000313" key="3">
    <source>
        <dbReference type="Proteomes" id="UP000010478"/>
    </source>
</evidence>
<dbReference type="InterPro" id="IPR002509">
    <property type="entry name" value="NODB_dom"/>
</dbReference>
<dbReference type="HOGENOM" id="CLU_021264_0_3_3"/>
<keyword evidence="3" id="KW-1185">Reference proteome</keyword>
<name>K9VG18_9CYAN</name>
<dbReference type="Proteomes" id="UP000010478">
    <property type="component" value="Chromosome"/>
</dbReference>
<dbReference type="GO" id="GO:0016810">
    <property type="term" value="F:hydrolase activity, acting on carbon-nitrogen (but not peptide) bonds"/>
    <property type="evidence" value="ECO:0007669"/>
    <property type="project" value="InterPro"/>
</dbReference>